<dbReference type="Proteomes" id="UP000391919">
    <property type="component" value="Unassembled WGS sequence"/>
</dbReference>
<evidence type="ECO:0000313" key="3">
    <source>
        <dbReference type="Proteomes" id="UP000391919"/>
    </source>
</evidence>
<dbReference type="InterPro" id="IPR025736">
    <property type="entry name" value="PucR_C-HTH_dom"/>
</dbReference>
<dbReference type="PANTHER" id="PTHR33744">
    <property type="entry name" value="CARBOHYDRATE DIACID REGULATOR"/>
    <property type="match status" value="1"/>
</dbReference>
<reference evidence="2 3" key="1">
    <citation type="submission" date="2019-09" db="EMBL/GenBank/DDBJ databases">
        <title>Draft genome sequence of Bacillus sp. JC-7.</title>
        <authorList>
            <person name="Tanaka N."/>
            <person name="Shiwa Y."/>
            <person name="Fujita N."/>
            <person name="Tanasupawat S."/>
        </authorList>
    </citation>
    <scope>NUCLEOTIDE SEQUENCE [LARGE SCALE GENOMIC DNA]</scope>
    <source>
        <strain evidence="2 3">JC-7</strain>
    </source>
</reference>
<dbReference type="InterPro" id="IPR051448">
    <property type="entry name" value="CdaR-like_regulators"/>
</dbReference>
<dbReference type="InterPro" id="IPR042070">
    <property type="entry name" value="PucR_C-HTH_sf"/>
</dbReference>
<dbReference type="PANTHER" id="PTHR33744:SF15">
    <property type="entry name" value="CARBOHYDRATE DIACID REGULATOR"/>
    <property type="match status" value="1"/>
</dbReference>
<dbReference type="EMBL" id="BKZQ01000013">
    <property type="protein sequence ID" value="GER69990.1"/>
    <property type="molecule type" value="Genomic_DNA"/>
</dbReference>
<gene>
    <name evidence="2" type="primary">yxkF</name>
    <name evidence="2" type="ORF">BpJC7_12930</name>
</gene>
<name>A0A5J4JHG5_9BACI</name>
<evidence type="ECO:0000313" key="2">
    <source>
        <dbReference type="EMBL" id="GER69990.1"/>
    </source>
</evidence>
<accession>A0A5J4JHG5</accession>
<dbReference type="AlphaFoldDB" id="A0A5J4JHG5"/>
<keyword evidence="3" id="KW-1185">Reference proteome</keyword>
<sequence length="295" mass="34633">MLERLKARYPNACCADAPIPMKHMVWFWLEEENQYIGIDPGELTREEMLLLKTVFPKFYEEQALFGEEASKWYEYLFLPEAQAPIENENAMYRITQFSIAKEVTDSSEVQEALKNMYVHNVTVAMINKREGIIIEEKNQTAAAEDDLQASIHAFESDFYIPISLYLGEFKTVKTIKPYFRLEQQLFEFALSRHKKPALYTMHSVLPLYLLEHMPEGEKKLLFESLLEIFKEDRDMLQTVKLYLENFTNASLTAKQLFIHRNSLQYRIEKFEEKSGLNLKNFTSAMLAYLACLQIQ</sequence>
<protein>
    <recommendedName>
        <fullName evidence="1">PucR C-terminal helix-turn-helix domain-containing protein</fullName>
    </recommendedName>
</protein>
<dbReference type="Pfam" id="PF13556">
    <property type="entry name" value="HTH_30"/>
    <property type="match status" value="1"/>
</dbReference>
<evidence type="ECO:0000259" key="1">
    <source>
        <dbReference type="Pfam" id="PF13556"/>
    </source>
</evidence>
<organism evidence="2 3">
    <name type="scientific">Weizmannia acidilactici</name>
    <dbReference type="NCBI Taxonomy" id="2607726"/>
    <lineage>
        <taxon>Bacteria</taxon>
        <taxon>Bacillati</taxon>
        <taxon>Bacillota</taxon>
        <taxon>Bacilli</taxon>
        <taxon>Bacillales</taxon>
        <taxon>Bacillaceae</taxon>
        <taxon>Heyndrickxia</taxon>
    </lineage>
</organism>
<dbReference type="Gene3D" id="1.10.10.2840">
    <property type="entry name" value="PucR C-terminal helix-turn-helix domain"/>
    <property type="match status" value="1"/>
</dbReference>
<feature type="domain" description="PucR C-terminal helix-turn-helix" evidence="1">
    <location>
        <begin position="236"/>
        <end position="291"/>
    </location>
</feature>
<dbReference type="RefSeq" id="WP_151680148.1">
    <property type="nucleotide sequence ID" value="NZ_BKZP01000002.1"/>
</dbReference>
<comment type="caution">
    <text evidence="2">The sequence shown here is derived from an EMBL/GenBank/DDBJ whole genome shotgun (WGS) entry which is preliminary data.</text>
</comment>
<proteinExistence type="predicted"/>